<organism evidence="2 3">
    <name type="scientific">Armillaria gallica</name>
    <name type="common">Bulbous honey fungus</name>
    <name type="synonym">Armillaria bulbosa</name>
    <dbReference type="NCBI Taxonomy" id="47427"/>
    <lineage>
        <taxon>Eukaryota</taxon>
        <taxon>Fungi</taxon>
        <taxon>Dikarya</taxon>
        <taxon>Basidiomycota</taxon>
        <taxon>Agaricomycotina</taxon>
        <taxon>Agaricomycetes</taxon>
        <taxon>Agaricomycetidae</taxon>
        <taxon>Agaricales</taxon>
        <taxon>Marasmiineae</taxon>
        <taxon>Physalacriaceae</taxon>
        <taxon>Armillaria</taxon>
    </lineage>
</organism>
<evidence type="ECO:0000256" key="1">
    <source>
        <dbReference type="SAM" id="Phobius"/>
    </source>
</evidence>
<keyword evidence="1" id="KW-1133">Transmembrane helix</keyword>
<reference evidence="3" key="1">
    <citation type="journal article" date="2017" name="Nat. Ecol. Evol.">
        <title>Genome expansion and lineage-specific genetic innovations in the forest pathogenic fungi Armillaria.</title>
        <authorList>
            <person name="Sipos G."/>
            <person name="Prasanna A.N."/>
            <person name="Walter M.C."/>
            <person name="O'Connor E."/>
            <person name="Balint B."/>
            <person name="Krizsan K."/>
            <person name="Kiss B."/>
            <person name="Hess J."/>
            <person name="Varga T."/>
            <person name="Slot J."/>
            <person name="Riley R."/>
            <person name="Boka B."/>
            <person name="Rigling D."/>
            <person name="Barry K."/>
            <person name="Lee J."/>
            <person name="Mihaltcheva S."/>
            <person name="LaButti K."/>
            <person name="Lipzen A."/>
            <person name="Waldron R."/>
            <person name="Moloney N.M."/>
            <person name="Sperisen C."/>
            <person name="Kredics L."/>
            <person name="Vagvoelgyi C."/>
            <person name="Patrignani A."/>
            <person name="Fitzpatrick D."/>
            <person name="Nagy I."/>
            <person name="Doyle S."/>
            <person name="Anderson J.B."/>
            <person name="Grigoriev I.V."/>
            <person name="Gueldener U."/>
            <person name="Muensterkoetter M."/>
            <person name="Nagy L.G."/>
        </authorList>
    </citation>
    <scope>NUCLEOTIDE SEQUENCE [LARGE SCALE GENOMIC DNA]</scope>
    <source>
        <strain evidence="3">Ar21-2</strain>
    </source>
</reference>
<feature type="transmembrane region" description="Helical" evidence="1">
    <location>
        <begin position="93"/>
        <end position="112"/>
    </location>
</feature>
<name>A0A2H3E0S1_ARMGA</name>
<keyword evidence="1" id="KW-0812">Transmembrane</keyword>
<dbReference type="Proteomes" id="UP000217790">
    <property type="component" value="Unassembled WGS sequence"/>
</dbReference>
<gene>
    <name evidence="2" type="ORF">ARMGADRAFT_1029961</name>
</gene>
<dbReference type="EMBL" id="KZ293655">
    <property type="protein sequence ID" value="PBK94143.1"/>
    <property type="molecule type" value="Genomic_DNA"/>
</dbReference>
<keyword evidence="1" id="KW-0472">Membrane</keyword>
<dbReference type="AlphaFoldDB" id="A0A2H3E0S1"/>
<protein>
    <submittedName>
        <fullName evidence="2">Uncharacterized protein</fullName>
    </submittedName>
</protein>
<dbReference type="InParanoid" id="A0A2H3E0S1"/>
<proteinExistence type="predicted"/>
<feature type="transmembrane region" description="Helical" evidence="1">
    <location>
        <begin position="54"/>
        <end position="73"/>
    </location>
</feature>
<keyword evidence="3" id="KW-1185">Reference proteome</keyword>
<accession>A0A2H3E0S1</accession>
<evidence type="ECO:0000313" key="3">
    <source>
        <dbReference type="Proteomes" id="UP000217790"/>
    </source>
</evidence>
<dbReference type="OrthoDB" id="2629491at2759"/>
<evidence type="ECO:0000313" key="2">
    <source>
        <dbReference type="EMBL" id="PBK94143.1"/>
    </source>
</evidence>
<sequence length="241" mass="26749">MPGLSNADIAEMLSNLGSEMDRVILASLLQGTSGHAGWSGDDAGKFKSFSLPSVSLLLQCYFKYLVLYAGLILASTLEPQHKARGVLAFPWNLRGVFGFGIAPTLLVGHIAVGHARPDDSWKGSVMTSPLCFGMTRLRRALWDILWRLMRTSKLSPGGEVAISMYMNVDRLALIKEDTAGEGLDSRSAHYTARFVATERHVWYNDGITLGWRAQLEGYMDEVDMIKNRTGKDRDIFIYKLT</sequence>